<dbReference type="EMBL" id="LCGH01000007">
    <property type="protein sequence ID" value="KKT11336.1"/>
    <property type="molecule type" value="Genomic_DNA"/>
</dbReference>
<proteinExistence type="predicted"/>
<keyword evidence="1" id="KW-1133">Transmembrane helix</keyword>
<feature type="transmembrane region" description="Helical" evidence="1">
    <location>
        <begin position="90"/>
        <end position="109"/>
    </location>
</feature>
<keyword evidence="1" id="KW-0812">Transmembrane</keyword>
<dbReference type="AlphaFoldDB" id="A0A0G1EMQ0"/>
<organism evidence="2 3">
    <name type="scientific">Candidatus Nomurabacteria bacterium GW2011_GWF2_43_24</name>
    <dbReference type="NCBI Taxonomy" id="1618778"/>
    <lineage>
        <taxon>Bacteria</taxon>
        <taxon>Candidatus Nomuraibacteriota</taxon>
    </lineage>
</organism>
<reference evidence="2 3" key="1">
    <citation type="journal article" date="2015" name="Nature">
        <title>rRNA introns, odd ribosomes, and small enigmatic genomes across a large radiation of phyla.</title>
        <authorList>
            <person name="Brown C.T."/>
            <person name="Hug L.A."/>
            <person name="Thomas B.C."/>
            <person name="Sharon I."/>
            <person name="Castelle C.J."/>
            <person name="Singh A."/>
            <person name="Wilkins M.J."/>
            <person name="Williams K.H."/>
            <person name="Banfield J.F."/>
        </authorList>
    </citation>
    <scope>NUCLEOTIDE SEQUENCE [LARGE SCALE GENOMIC DNA]</scope>
</reference>
<sequence length="188" mass="21346">MGKERTKATTLISGVPNAPSVQTELPLDEFTKNIAESVVKTAIEPLKEELSEYKVKMIEVLAVFIALFTFISVDIQIFKSNVSFLSSLGFTLVMLGSLLMFIVSLVYIFDFKNNFFLWISFIISVLLIGGGIYCVSIEYNGIKKILETNFYTKDEINTSKNTKLEEFKKCFLESFKNKGYFDIKCLES</sequence>
<feature type="transmembrane region" description="Helical" evidence="1">
    <location>
        <begin position="57"/>
        <end position="78"/>
    </location>
</feature>
<accession>A0A0G1EMQ0</accession>
<comment type="caution">
    <text evidence="2">The sequence shown here is derived from an EMBL/GenBank/DDBJ whole genome shotgun (WGS) entry which is preliminary data.</text>
</comment>
<evidence type="ECO:0000313" key="3">
    <source>
        <dbReference type="Proteomes" id="UP000033907"/>
    </source>
</evidence>
<evidence type="ECO:0000313" key="2">
    <source>
        <dbReference type="EMBL" id="KKT11336.1"/>
    </source>
</evidence>
<keyword evidence="1" id="KW-0472">Membrane</keyword>
<feature type="transmembrane region" description="Helical" evidence="1">
    <location>
        <begin position="115"/>
        <end position="135"/>
    </location>
</feature>
<evidence type="ECO:0000256" key="1">
    <source>
        <dbReference type="SAM" id="Phobius"/>
    </source>
</evidence>
<gene>
    <name evidence="2" type="ORF">UV91_C0007G0036</name>
</gene>
<dbReference type="Proteomes" id="UP000033907">
    <property type="component" value="Unassembled WGS sequence"/>
</dbReference>
<protein>
    <submittedName>
        <fullName evidence="2">Putative membrane protein</fullName>
    </submittedName>
</protein>
<name>A0A0G1EMQ0_9BACT</name>